<keyword evidence="3" id="KW-1185">Reference proteome</keyword>
<dbReference type="Proteomes" id="UP001501495">
    <property type="component" value="Unassembled WGS sequence"/>
</dbReference>
<organism evidence="2 3">
    <name type="scientific">Nocardioides fonticola</name>
    <dbReference type="NCBI Taxonomy" id="450363"/>
    <lineage>
        <taxon>Bacteria</taxon>
        <taxon>Bacillati</taxon>
        <taxon>Actinomycetota</taxon>
        <taxon>Actinomycetes</taxon>
        <taxon>Propionibacteriales</taxon>
        <taxon>Nocardioidaceae</taxon>
        <taxon>Nocardioides</taxon>
    </lineage>
</organism>
<proteinExistence type="predicted"/>
<protein>
    <recommendedName>
        <fullName evidence="1">SseB protein N-terminal domain-containing protein</fullName>
    </recommendedName>
</protein>
<gene>
    <name evidence="2" type="ORF">GCM10022215_05610</name>
</gene>
<sequence length="219" mass="23202">MAEPSIVTKWDFLFAWLLIGVERAEGRFSAADTPKGAQAVAVFTDEDLARRALPDDVFDIKVISARDLLMMMPPGYGIVIDPGGEVGVAIEASEALDLVRFTAPFPEGARSQLALWPDLPQAAREAVAHEVAGVEGAGRVWALSYTIDDSPRLGCLVFEASDDAVRDAAADAIVRALAAVEEAGPVEGLEVATVNIVPITDLPDELRAALPDQALLPTT</sequence>
<dbReference type="Pfam" id="PF07179">
    <property type="entry name" value="SseB"/>
    <property type="match status" value="1"/>
</dbReference>
<comment type="caution">
    <text evidence="2">The sequence shown here is derived from an EMBL/GenBank/DDBJ whole genome shotgun (WGS) entry which is preliminary data.</text>
</comment>
<dbReference type="RefSeq" id="WP_344731694.1">
    <property type="nucleotide sequence ID" value="NZ_BAAAZH010000004.1"/>
</dbReference>
<dbReference type="InterPro" id="IPR009839">
    <property type="entry name" value="SseB_N"/>
</dbReference>
<name>A0ABP7XC40_9ACTN</name>
<reference evidence="3" key="1">
    <citation type="journal article" date="2019" name="Int. J. Syst. Evol. Microbiol.">
        <title>The Global Catalogue of Microorganisms (GCM) 10K type strain sequencing project: providing services to taxonomists for standard genome sequencing and annotation.</title>
        <authorList>
            <consortium name="The Broad Institute Genomics Platform"/>
            <consortium name="The Broad Institute Genome Sequencing Center for Infectious Disease"/>
            <person name="Wu L."/>
            <person name="Ma J."/>
        </authorList>
    </citation>
    <scope>NUCLEOTIDE SEQUENCE [LARGE SCALE GENOMIC DNA]</scope>
    <source>
        <strain evidence="3">JCM 16703</strain>
    </source>
</reference>
<accession>A0ABP7XC40</accession>
<dbReference type="EMBL" id="BAAAZH010000004">
    <property type="protein sequence ID" value="GAA4110483.1"/>
    <property type="molecule type" value="Genomic_DNA"/>
</dbReference>
<evidence type="ECO:0000313" key="3">
    <source>
        <dbReference type="Proteomes" id="UP001501495"/>
    </source>
</evidence>
<evidence type="ECO:0000259" key="1">
    <source>
        <dbReference type="Pfam" id="PF07179"/>
    </source>
</evidence>
<feature type="domain" description="SseB protein N-terminal" evidence="1">
    <location>
        <begin position="30"/>
        <end position="94"/>
    </location>
</feature>
<evidence type="ECO:0000313" key="2">
    <source>
        <dbReference type="EMBL" id="GAA4110483.1"/>
    </source>
</evidence>